<comment type="caution">
    <text evidence="2">The sequence shown here is derived from an EMBL/GenBank/DDBJ whole genome shotgun (WGS) entry which is preliminary data.</text>
</comment>
<keyword evidence="1" id="KW-0472">Membrane</keyword>
<feature type="transmembrane region" description="Helical" evidence="1">
    <location>
        <begin position="6"/>
        <end position="24"/>
    </location>
</feature>
<evidence type="ECO:0000313" key="2">
    <source>
        <dbReference type="EMBL" id="GGD50650.1"/>
    </source>
</evidence>
<dbReference type="OrthoDB" id="7433527at2"/>
<gene>
    <name evidence="2" type="ORF">GCM10010989_26060</name>
</gene>
<feature type="transmembrane region" description="Helical" evidence="1">
    <location>
        <begin position="36"/>
        <end position="54"/>
    </location>
</feature>
<keyword evidence="1" id="KW-1133">Transmembrane helix</keyword>
<dbReference type="EMBL" id="BMIO01000008">
    <property type="protein sequence ID" value="GGD50650.1"/>
    <property type="molecule type" value="Genomic_DNA"/>
</dbReference>
<name>A0A917DN30_9SPHN</name>
<dbReference type="RefSeq" id="WP_156521701.1">
    <property type="nucleotide sequence ID" value="NZ_BMIO01000008.1"/>
</dbReference>
<sequence length="55" mass="5738">MFTPQLLLGIVFATIGIFVTLMGVDHMRKGGEGDNKKLIASGVVLAVLGIVLAVI</sequence>
<evidence type="ECO:0000256" key="1">
    <source>
        <dbReference type="SAM" id="Phobius"/>
    </source>
</evidence>
<dbReference type="AlphaFoldDB" id="A0A917DN30"/>
<reference evidence="2 3" key="1">
    <citation type="journal article" date="2014" name="Int. J. Syst. Evol. Microbiol.">
        <title>Complete genome sequence of Corynebacterium casei LMG S-19264T (=DSM 44701T), isolated from a smear-ripened cheese.</title>
        <authorList>
            <consortium name="US DOE Joint Genome Institute (JGI-PGF)"/>
            <person name="Walter F."/>
            <person name="Albersmeier A."/>
            <person name="Kalinowski J."/>
            <person name="Ruckert C."/>
        </authorList>
    </citation>
    <scope>NUCLEOTIDE SEQUENCE [LARGE SCALE GENOMIC DNA]</scope>
    <source>
        <strain evidence="2 3">CGMCC 1.15358</strain>
    </source>
</reference>
<dbReference type="Proteomes" id="UP000598997">
    <property type="component" value="Unassembled WGS sequence"/>
</dbReference>
<accession>A0A917DN30</accession>
<keyword evidence="1" id="KW-0812">Transmembrane</keyword>
<organism evidence="2 3">
    <name type="scientific">Croceicoccus pelagius</name>
    <dbReference type="NCBI Taxonomy" id="1703341"/>
    <lineage>
        <taxon>Bacteria</taxon>
        <taxon>Pseudomonadati</taxon>
        <taxon>Pseudomonadota</taxon>
        <taxon>Alphaproteobacteria</taxon>
        <taxon>Sphingomonadales</taxon>
        <taxon>Erythrobacteraceae</taxon>
        <taxon>Croceicoccus</taxon>
    </lineage>
</organism>
<proteinExistence type="predicted"/>
<keyword evidence="3" id="KW-1185">Reference proteome</keyword>
<evidence type="ECO:0000313" key="3">
    <source>
        <dbReference type="Proteomes" id="UP000598997"/>
    </source>
</evidence>
<protein>
    <submittedName>
        <fullName evidence="2">Uncharacterized protein</fullName>
    </submittedName>
</protein>